<reference evidence="3 4" key="1">
    <citation type="submission" date="2024-09" db="EMBL/GenBank/DDBJ databases">
        <authorList>
            <person name="Sun Q."/>
            <person name="Mori K."/>
        </authorList>
    </citation>
    <scope>NUCLEOTIDE SEQUENCE [LARGE SCALE GENOMIC DNA]</scope>
    <source>
        <strain evidence="3 4">NCAIM B.02610</strain>
    </source>
</reference>
<dbReference type="PROSITE" id="PS51202">
    <property type="entry name" value="RCK_C"/>
    <property type="match status" value="1"/>
</dbReference>
<dbReference type="RefSeq" id="WP_335962844.1">
    <property type="nucleotide sequence ID" value="NZ_JAXBLX010000036.1"/>
</dbReference>
<comment type="caution">
    <text evidence="3">The sequence shown here is derived from an EMBL/GenBank/DDBJ whole genome shotgun (WGS) entry which is preliminary data.</text>
</comment>
<dbReference type="SUPFAM" id="SSF116726">
    <property type="entry name" value="TrkA C-terminal domain-like"/>
    <property type="match status" value="1"/>
</dbReference>
<dbReference type="PANTHER" id="PTHR43833:SF7">
    <property type="entry name" value="KTR SYSTEM POTASSIUM UPTAKE PROTEIN C"/>
    <property type="match status" value="1"/>
</dbReference>
<dbReference type="InterPro" id="IPR003148">
    <property type="entry name" value="RCK_N"/>
</dbReference>
<dbReference type="PROSITE" id="PS51201">
    <property type="entry name" value="RCK_N"/>
    <property type="match status" value="1"/>
</dbReference>
<dbReference type="EMBL" id="JBHLUX010000087">
    <property type="protein sequence ID" value="MFC0472768.1"/>
    <property type="molecule type" value="Genomic_DNA"/>
</dbReference>
<evidence type="ECO:0000313" key="3">
    <source>
        <dbReference type="EMBL" id="MFC0472768.1"/>
    </source>
</evidence>
<dbReference type="Pfam" id="PF02080">
    <property type="entry name" value="TrkA_C"/>
    <property type="match status" value="1"/>
</dbReference>
<protein>
    <submittedName>
        <fullName evidence="3">TrkA family potassium uptake protein</fullName>
    </submittedName>
</protein>
<gene>
    <name evidence="3" type="ORF">ACFFHM_20355</name>
</gene>
<dbReference type="InterPro" id="IPR036291">
    <property type="entry name" value="NAD(P)-bd_dom_sf"/>
</dbReference>
<dbReference type="PANTHER" id="PTHR43833">
    <property type="entry name" value="POTASSIUM CHANNEL PROTEIN 2-RELATED-RELATED"/>
    <property type="match status" value="1"/>
</dbReference>
<keyword evidence="4" id="KW-1185">Reference proteome</keyword>
<dbReference type="InterPro" id="IPR050721">
    <property type="entry name" value="Trk_Ktr_HKT_K-transport"/>
</dbReference>
<evidence type="ECO:0000259" key="1">
    <source>
        <dbReference type="PROSITE" id="PS51201"/>
    </source>
</evidence>
<proteinExistence type="predicted"/>
<dbReference type="Pfam" id="PF02254">
    <property type="entry name" value="TrkA_N"/>
    <property type="match status" value="1"/>
</dbReference>
<organism evidence="3 4">
    <name type="scientific">Halalkalibacter kiskunsagensis</name>
    <dbReference type="NCBI Taxonomy" id="1548599"/>
    <lineage>
        <taxon>Bacteria</taxon>
        <taxon>Bacillati</taxon>
        <taxon>Bacillota</taxon>
        <taxon>Bacilli</taxon>
        <taxon>Bacillales</taxon>
        <taxon>Bacillaceae</taxon>
        <taxon>Halalkalibacter</taxon>
    </lineage>
</organism>
<dbReference type="SUPFAM" id="SSF51735">
    <property type="entry name" value="NAD(P)-binding Rossmann-fold domains"/>
    <property type="match status" value="1"/>
</dbReference>
<dbReference type="Gene3D" id="3.40.50.720">
    <property type="entry name" value="NAD(P)-binding Rossmann-like Domain"/>
    <property type="match status" value="1"/>
</dbReference>
<evidence type="ECO:0000259" key="2">
    <source>
        <dbReference type="PROSITE" id="PS51202"/>
    </source>
</evidence>
<feature type="domain" description="RCK N-terminal" evidence="1">
    <location>
        <begin position="7"/>
        <end position="123"/>
    </location>
</feature>
<dbReference type="Proteomes" id="UP001589838">
    <property type="component" value="Unassembled WGS sequence"/>
</dbReference>
<dbReference type="InterPro" id="IPR036721">
    <property type="entry name" value="RCK_C_sf"/>
</dbReference>
<feature type="domain" description="RCK C-terminal" evidence="2">
    <location>
        <begin position="140"/>
        <end position="223"/>
    </location>
</feature>
<name>A0ABV6KL95_9BACI</name>
<dbReference type="Gene3D" id="3.30.70.1450">
    <property type="entry name" value="Regulator of K+ conductance, C-terminal domain"/>
    <property type="match status" value="1"/>
</dbReference>
<dbReference type="InterPro" id="IPR006037">
    <property type="entry name" value="RCK_C"/>
</dbReference>
<accession>A0ABV6KL95</accession>
<evidence type="ECO:0000313" key="4">
    <source>
        <dbReference type="Proteomes" id="UP001589838"/>
    </source>
</evidence>
<sequence length="223" mass="24993">MGKMTTKKQFAVIGLGRFGGSICKELYKMGHQVLAIDVRDEKVNEYAPFATHAVIANTTDEKALQSIGIGNFEYVVVAIGDDIQTSILTTLILKEMNVPNVWVKAQNNYHHKVLEKIGADRIIHPEQDMGIRIAQHLTSEKIVDYIELSEEYSIVELLATSKIQNKSLVELNVRAKYGCTILAVKRGEAVNVSPLPNELIYEKDLLIVIGHKNDLKRFEEDGM</sequence>